<dbReference type="AlphaFoldDB" id="A0A3Q8XB53"/>
<protein>
    <submittedName>
        <fullName evidence="2">Sugar phosphate isomerase/epimerase</fullName>
    </submittedName>
</protein>
<name>A0A3Q8XB53_9BACL</name>
<dbReference type="InterPro" id="IPR036237">
    <property type="entry name" value="Xyl_isomerase-like_sf"/>
</dbReference>
<organism evidence="2 3">
    <name type="scientific">Paenibacillus albus</name>
    <dbReference type="NCBI Taxonomy" id="2495582"/>
    <lineage>
        <taxon>Bacteria</taxon>
        <taxon>Bacillati</taxon>
        <taxon>Bacillota</taxon>
        <taxon>Bacilli</taxon>
        <taxon>Bacillales</taxon>
        <taxon>Paenibacillaceae</taxon>
        <taxon>Paenibacillus</taxon>
    </lineage>
</organism>
<dbReference type="InterPro" id="IPR013022">
    <property type="entry name" value="Xyl_isomerase-like_TIM-brl"/>
</dbReference>
<dbReference type="InterPro" id="IPR050312">
    <property type="entry name" value="IolE/XylAMocC-like"/>
</dbReference>
<evidence type="ECO:0000313" key="3">
    <source>
        <dbReference type="Proteomes" id="UP000272528"/>
    </source>
</evidence>
<dbReference type="Proteomes" id="UP000272528">
    <property type="component" value="Chromosome"/>
</dbReference>
<dbReference type="GO" id="GO:0016853">
    <property type="term" value="F:isomerase activity"/>
    <property type="evidence" value="ECO:0007669"/>
    <property type="project" value="UniProtKB-KW"/>
</dbReference>
<dbReference type="Pfam" id="PF01261">
    <property type="entry name" value="AP_endonuc_2"/>
    <property type="match status" value="1"/>
</dbReference>
<dbReference type="EMBL" id="CP034437">
    <property type="protein sequence ID" value="AZN43042.1"/>
    <property type="molecule type" value="Genomic_DNA"/>
</dbReference>
<feature type="domain" description="Xylose isomerase-like TIM barrel" evidence="1">
    <location>
        <begin position="19"/>
        <end position="253"/>
    </location>
</feature>
<evidence type="ECO:0000313" key="2">
    <source>
        <dbReference type="EMBL" id="AZN43042.1"/>
    </source>
</evidence>
<keyword evidence="3" id="KW-1185">Reference proteome</keyword>
<proteinExistence type="predicted"/>
<dbReference type="PANTHER" id="PTHR12110">
    <property type="entry name" value="HYDROXYPYRUVATE ISOMERASE"/>
    <property type="match status" value="1"/>
</dbReference>
<dbReference type="SUPFAM" id="SSF51658">
    <property type="entry name" value="Xylose isomerase-like"/>
    <property type="match status" value="1"/>
</dbReference>
<dbReference type="Gene3D" id="3.20.20.150">
    <property type="entry name" value="Divalent-metal-dependent TIM barrel enzymes"/>
    <property type="match status" value="1"/>
</dbReference>
<dbReference type="OrthoDB" id="3185623at2"/>
<dbReference type="RefSeq" id="WP_126019252.1">
    <property type="nucleotide sequence ID" value="NZ_CP034437.1"/>
</dbReference>
<dbReference type="PANTHER" id="PTHR12110:SF53">
    <property type="entry name" value="BLR5974 PROTEIN"/>
    <property type="match status" value="1"/>
</dbReference>
<reference evidence="3" key="1">
    <citation type="submission" date="2018-12" db="EMBL/GenBank/DDBJ databases">
        <title>Genome sequence of Peanibacillus sp.</title>
        <authorList>
            <person name="Subramani G."/>
            <person name="Srinivasan S."/>
            <person name="Kim M.K."/>
        </authorList>
    </citation>
    <scope>NUCLEOTIDE SEQUENCE [LARGE SCALE GENOMIC DNA]</scope>
    <source>
        <strain evidence="3">18JY67-1</strain>
    </source>
</reference>
<gene>
    <name evidence="2" type="ORF">EJC50_27600</name>
</gene>
<keyword evidence="2" id="KW-0413">Isomerase</keyword>
<evidence type="ECO:0000259" key="1">
    <source>
        <dbReference type="Pfam" id="PF01261"/>
    </source>
</evidence>
<accession>A0A3Q8XB53</accession>
<dbReference type="KEGG" id="palb:EJC50_27600"/>
<sequence>MKAAFSTLACPAWSWERILEEASALGYDGIEIRGIEQEMMVHRCTPFLPENIEQSKQQLRDHGLEIISLDTSCVFHDLAKYETSIEEGKAAVDLAVKLGVPYIRVFGDAIPNDRDREETIAQVARGIQAVSRYAEDTGVTVLMETHGDFSDSRTLLAVIEQVGSSAFGVLWDINNPYKYGDGEPLELTYERLGRYIKHTHIKDTRGADMHAPTTLCGEGDVPIKACIQLLAERGYEGWLSFEWEKRWIPSIEEPEVALPHFIRYIKSP</sequence>